<gene>
    <name evidence="6" type="ORF">Atai01_19920</name>
</gene>
<comment type="caution">
    <text evidence="6">The sequence shown here is derived from an EMBL/GenBank/DDBJ whole genome shotgun (WGS) entry which is preliminary data.</text>
</comment>
<evidence type="ECO:0000313" key="7">
    <source>
        <dbReference type="Proteomes" id="UP001165136"/>
    </source>
</evidence>
<dbReference type="AlphaFoldDB" id="A0A9W6QX71"/>
<dbReference type="SUPFAM" id="SSF53850">
    <property type="entry name" value="Periplasmic binding protein-like II"/>
    <property type="match status" value="1"/>
</dbReference>
<dbReference type="PANTHER" id="PTHR30024">
    <property type="entry name" value="ALIPHATIC SULFONATES-BINDING PROTEIN-RELATED"/>
    <property type="match status" value="1"/>
</dbReference>
<accession>A0A9W6QX71</accession>
<dbReference type="PROSITE" id="PS51257">
    <property type="entry name" value="PROKAR_LIPOPROTEIN"/>
    <property type="match status" value="1"/>
</dbReference>
<dbReference type="EMBL" id="BSTI01000004">
    <property type="protein sequence ID" value="GLY65373.1"/>
    <property type="molecule type" value="Genomic_DNA"/>
</dbReference>
<evidence type="ECO:0000256" key="3">
    <source>
        <dbReference type="ARBA" id="ARBA00022729"/>
    </source>
</evidence>
<dbReference type="GO" id="GO:0042918">
    <property type="term" value="P:alkanesulfonate transmembrane transport"/>
    <property type="evidence" value="ECO:0007669"/>
    <property type="project" value="TreeGrafter"/>
</dbReference>
<dbReference type="Pfam" id="PF09084">
    <property type="entry name" value="NMT1"/>
    <property type="match status" value="1"/>
</dbReference>
<proteinExistence type="inferred from homology"/>
<feature type="domain" description="SsuA/THI5-like" evidence="5">
    <location>
        <begin position="53"/>
        <end position="267"/>
    </location>
</feature>
<protein>
    <submittedName>
        <fullName evidence="6">ABC transporter substrate-binding protein</fullName>
    </submittedName>
</protein>
<comment type="subcellular location">
    <subcellularLocation>
        <location evidence="1">Periplasm</location>
    </subcellularLocation>
</comment>
<organism evidence="6 7">
    <name type="scientific">Amycolatopsis taiwanensis</name>
    <dbReference type="NCBI Taxonomy" id="342230"/>
    <lineage>
        <taxon>Bacteria</taxon>
        <taxon>Bacillati</taxon>
        <taxon>Actinomycetota</taxon>
        <taxon>Actinomycetes</taxon>
        <taxon>Pseudonocardiales</taxon>
        <taxon>Pseudonocardiaceae</taxon>
        <taxon>Amycolatopsis</taxon>
    </lineage>
</organism>
<feature type="chain" id="PRO_5040979019" evidence="4">
    <location>
        <begin position="24"/>
        <end position="346"/>
    </location>
</feature>
<evidence type="ECO:0000256" key="4">
    <source>
        <dbReference type="SAM" id="SignalP"/>
    </source>
</evidence>
<dbReference type="PANTHER" id="PTHR30024:SF47">
    <property type="entry name" value="TAURINE-BINDING PERIPLASMIC PROTEIN"/>
    <property type="match status" value="1"/>
</dbReference>
<name>A0A9W6QX71_9PSEU</name>
<evidence type="ECO:0000256" key="1">
    <source>
        <dbReference type="ARBA" id="ARBA00004418"/>
    </source>
</evidence>
<sequence length="346" mass="36522">MSRRKWIAAALAAALGLAGCANNAGQGSGTSSSGGTGTPVSIMVGGLNKQIYLPFMLAQRLGFYQQQGLNVTLQDEGAGVDATTNMIAGKVDGVGGFYDHTIAMQGLGQSLESVVSMLTTPAEVELCRNEVKDQIHSPADWADRNLGVTDLGSSTDFLTQYLAQKNGVDPAKIHRVGVQSGNTLIGALQHGNVDCAMTTEPTVSTLLATGSAYILLDMRTAAATVQQLGGEYPATSLYMTTSYVDSHPDVVQKLVNAYVETLKWIQTHNGTEVADQMPADYYAGSGKDAYAKAFDNEKGIYNPTGIMPPNGPPTNLAVLQAFNPDVKGKTIDLSKTYTDKFVLAAK</sequence>
<evidence type="ECO:0000256" key="2">
    <source>
        <dbReference type="ARBA" id="ARBA00010742"/>
    </source>
</evidence>
<reference evidence="6" key="1">
    <citation type="submission" date="2023-03" db="EMBL/GenBank/DDBJ databases">
        <title>Amycolatopsis taiwanensis NBRC 103393.</title>
        <authorList>
            <person name="Ichikawa N."/>
            <person name="Sato H."/>
            <person name="Tonouchi N."/>
        </authorList>
    </citation>
    <scope>NUCLEOTIDE SEQUENCE</scope>
    <source>
        <strain evidence="6">NBRC 103393</strain>
    </source>
</reference>
<dbReference type="Gene3D" id="3.40.190.10">
    <property type="entry name" value="Periplasmic binding protein-like II"/>
    <property type="match status" value="2"/>
</dbReference>
<evidence type="ECO:0000313" key="6">
    <source>
        <dbReference type="EMBL" id="GLY65373.1"/>
    </source>
</evidence>
<evidence type="ECO:0000259" key="5">
    <source>
        <dbReference type="Pfam" id="PF09084"/>
    </source>
</evidence>
<comment type="similarity">
    <text evidence="2">Belongs to the bacterial solute-binding protein SsuA/TauA family.</text>
</comment>
<dbReference type="GO" id="GO:0042597">
    <property type="term" value="C:periplasmic space"/>
    <property type="evidence" value="ECO:0007669"/>
    <property type="project" value="UniProtKB-SubCell"/>
</dbReference>
<dbReference type="InterPro" id="IPR015168">
    <property type="entry name" value="SsuA/THI5"/>
</dbReference>
<dbReference type="Proteomes" id="UP001165136">
    <property type="component" value="Unassembled WGS sequence"/>
</dbReference>
<keyword evidence="7" id="KW-1185">Reference proteome</keyword>
<dbReference type="RefSeq" id="WP_156960425.1">
    <property type="nucleotide sequence ID" value="NZ_BSTI01000004.1"/>
</dbReference>
<keyword evidence="3 4" id="KW-0732">Signal</keyword>
<feature type="signal peptide" evidence="4">
    <location>
        <begin position="1"/>
        <end position="23"/>
    </location>
</feature>